<accession>A0A543BBQ4</accession>
<name>A0A543BBQ4_9MICO</name>
<gene>
    <name evidence="4" type="ORF">FB560_3742</name>
</gene>
<dbReference type="SUPFAM" id="SSF51735">
    <property type="entry name" value="NAD(P)-binding Rossmann-fold domains"/>
    <property type="match status" value="1"/>
</dbReference>
<comment type="similarity">
    <text evidence="1">Belongs to the Gfo/Idh/MocA family.</text>
</comment>
<dbReference type="GO" id="GO:0000166">
    <property type="term" value="F:nucleotide binding"/>
    <property type="evidence" value="ECO:0007669"/>
    <property type="project" value="InterPro"/>
</dbReference>
<dbReference type="Gene3D" id="3.40.50.720">
    <property type="entry name" value="NAD(P)-binding Rossmann-like Domain"/>
    <property type="match status" value="1"/>
</dbReference>
<feature type="domain" description="Gfo/Idh/MocA-like oxidoreductase N-terminal" evidence="2">
    <location>
        <begin position="4"/>
        <end position="120"/>
    </location>
</feature>
<dbReference type="InterPro" id="IPR004104">
    <property type="entry name" value="Gfo/Idh/MocA-like_OxRdtase_C"/>
</dbReference>
<dbReference type="Gene3D" id="3.30.360.10">
    <property type="entry name" value="Dihydrodipicolinate Reductase, domain 2"/>
    <property type="match status" value="1"/>
</dbReference>
<organism evidence="4 5">
    <name type="scientific">Microbacterium saperdae</name>
    <dbReference type="NCBI Taxonomy" id="69368"/>
    <lineage>
        <taxon>Bacteria</taxon>
        <taxon>Bacillati</taxon>
        <taxon>Actinomycetota</taxon>
        <taxon>Actinomycetes</taxon>
        <taxon>Micrococcales</taxon>
        <taxon>Microbacteriaceae</taxon>
        <taxon>Microbacterium</taxon>
    </lineage>
</organism>
<comment type="caution">
    <text evidence="4">The sequence shown here is derived from an EMBL/GenBank/DDBJ whole genome shotgun (WGS) entry which is preliminary data.</text>
</comment>
<keyword evidence="5" id="KW-1185">Reference proteome</keyword>
<dbReference type="RefSeq" id="WP_141874187.1">
    <property type="nucleotide sequence ID" value="NZ_VFOX01000002.1"/>
</dbReference>
<reference evidence="4 5" key="1">
    <citation type="submission" date="2019-06" db="EMBL/GenBank/DDBJ databases">
        <title>Sequencing the genomes of 1000 actinobacteria strains.</title>
        <authorList>
            <person name="Klenk H.-P."/>
        </authorList>
    </citation>
    <scope>NUCLEOTIDE SEQUENCE [LARGE SCALE GENOMIC DNA]</scope>
    <source>
        <strain evidence="4 5">DSM 20169</strain>
    </source>
</reference>
<dbReference type="SUPFAM" id="SSF55347">
    <property type="entry name" value="Glyceraldehyde-3-phosphate dehydrogenase-like, C-terminal domain"/>
    <property type="match status" value="1"/>
</dbReference>
<sequence length="395" mass="43209">MVLRIGVAGAGSRAELATYIPRFGAEIVVVADPAPRGEDRARELFGPSVAVVPDHRALAAFDLDAVFVLTPDHTHAEVAVDLLEAGIPVYLEKPIATRIDDADRILDAAYRTRTRLAIGHNMRHMPMVRLLKDLIDRGTIGEVKTIWCRHFIGHGGDFYFKDWHAESEKTTGLLLQKGAHDIDVIHWLAGAPSRDVVAMGDLMVYGGIEDRRDNSDRMMGTLASYDNWPPLAQKELNPVIDIEDVSLMTMRLDNGVLATYQQCAFAPDYWRNYTVIGTEGRLENFGDSDGGIVRLWNRRSEYNGQGDADFEIPLGEGTHGGADVAIVEEFLGFLRGDRTLETSPVAARDSVAAGIAATTSIRSGAAPQRVVELDPAIRTYFDGGQLDAAVRTGRG</sequence>
<evidence type="ECO:0000313" key="4">
    <source>
        <dbReference type="EMBL" id="TQL82258.1"/>
    </source>
</evidence>
<dbReference type="OrthoDB" id="103047at2"/>
<dbReference type="PANTHER" id="PTHR43708">
    <property type="entry name" value="CONSERVED EXPRESSED OXIDOREDUCTASE (EUROFUNG)"/>
    <property type="match status" value="1"/>
</dbReference>
<feature type="domain" description="Gfo/Idh/MocA-like oxidoreductase C-terminal" evidence="3">
    <location>
        <begin position="132"/>
        <end position="365"/>
    </location>
</feature>
<protein>
    <submittedName>
        <fullName evidence="4">Putative dehydrogenase</fullName>
    </submittedName>
</protein>
<dbReference type="Pfam" id="PF01408">
    <property type="entry name" value="GFO_IDH_MocA"/>
    <property type="match status" value="1"/>
</dbReference>
<dbReference type="EMBL" id="VFOX01000002">
    <property type="protein sequence ID" value="TQL82258.1"/>
    <property type="molecule type" value="Genomic_DNA"/>
</dbReference>
<evidence type="ECO:0000259" key="3">
    <source>
        <dbReference type="Pfam" id="PF02894"/>
    </source>
</evidence>
<dbReference type="InterPro" id="IPR000683">
    <property type="entry name" value="Gfo/Idh/MocA-like_OxRdtase_N"/>
</dbReference>
<evidence type="ECO:0000313" key="5">
    <source>
        <dbReference type="Proteomes" id="UP000317209"/>
    </source>
</evidence>
<dbReference type="InterPro" id="IPR051317">
    <property type="entry name" value="Gfo/Idh/MocA_oxidoreduct"/>
</dbReference>
<dbReference type="PANTHER" id="PTHR43708:SF8">
    <property type="entry name" value="OXIDOREDUCTASE"/>
    <property type="match status" value="1"/>
</dbReference>
<evidence type="ECO:0000259" key="2">
    <source>
        <dbReference type="Pfam" id="PF01408"/>
    </source>
</evidence>
<evidence type="ECO:0000256" key="1">
    <source>
        <dbReference type="ARBA" id="ARBA00010928"/>
    </source>
</evidence>
<proteinExistence type="inferred from homology"/>
<dbReference type="Proteomes" id="UP000317209">
    <property type="component" value="Unassembled WGS sequence"/>
</dbReference>
<dbReference type="AlphaFoldDB" id="A0A543BBQ4"/>
<dbReference type="Pfam" id="PF02894">
    <property type="entry name" value="GFO_IDH_MocA_C"/>
    <property type="match status" value="1"/>
</dbReference>
<dbReference type="InterPro" id="IPR036291">
    <property type="entry name" value="NAD(P)-bd_dom_sf"/>
</dbReference>